<keyword evidence="2" id="KW-1185">Reference proteome</keyword>
<sequence>MISDSKHERQAGGEARCPWRSRERVNTEPTLLRAVLTVRGARPPLQYLRTGRAASETARESPRRHGPRKQAAKPQQRNLSGLPLRRFHSWPTTVPVVSERFVQSMGCKLKARQVEAITGKQTLQRPLHGVVLRPDASTNAATT</sequence>
<organism evidence="1 2">
    <name type="scientific">Dermacentor silvarum</name>
    <name type="common">Tick</name>
    <dbReference type="NCBI Taxonomy" id="543639"/>
    <lineage>
        <taxon>Eukaryota</taxon>
        <taxon>Metazoa</taxon>
        <taxon>Ecdysozoa</taxon>
        <taxon>Arthropoda</taxon>
        <taxon>Chelicerata</taxon>
        <taxon>Arachnida</taxon>
        <taxon>Acari</taxon>
        <taxon>Parasitiformes</taxon>
        <taxon>Ixodida</taxon>
        <taxon>Ixodoidea</taxon>
        <taxon>Ixodidae</taxon>
        <taxon>Rhipicephalinae</taxon>
        <taxon>Dermacentor</taxon>
    </lineage>
</organism>
<dbReference type="Proteomes" id="UP000821865">
    <property type="component" value="Chromosome 1"/>
</dbReference>
<evidence type="ECO:0000313" key="2">
    <source>
        <dbReference type="Proteomes" id="UP000821865"/>
    </source>
</evidence>
<gene>
    <name evidence="1" type="ORF">HPB49_000711</name>
</gene>
<dbReference type="EMBL" id="CM023470">
    <property type="protein sequence ID" value="KAH7977339.1"/>
    <property type="molecule type" value="Genomic_DNA"/>
</dbReference>
<comment type="caution">
    <text evidence="1">The sequence shown here is derived from an EMBL/GenBank/DDBJ whole genome shotgun (WGS) entry which is preliminary data.</text>
</comment>
<protein>
    <submittedName>
        <fullName evidence="1">Uncharacterized protein</fullName>
    </submittedName>
</protein>
<evidence type="ECO:0000313" key="1">
    <source>
        <dbReference type="EMBL" id="KAH7977339.1"/>
    </source>
</evidence>
<proteinExistence type="predicted"/>
<reference evidence="1" key="1">
    <citation type="submission" date="2020-05" db="EMBL/GenBank/DDBJ databases">
        <title>Large-scale comparative analyses of tick genomes elucidate their genetic diversity and vector capacities.</title>
        <authorList>
            <person name="Jia N."/>
            <person name="Wang J."/>
            <person name="Shi W."/>
            <person name="Du L."/>
            <person name="Sun Y."/>
            <person name="Zhan W."/>
            <person name="Jiang J."/>
            <person name="Wang Q."/>
            <person name="Zhang B."/>
            <person name="Ji P."/>
            <person name="Sakyi L.B."/>
            <person name="Cui X."/>
            <person name="Yuan T."/>
            <person name="Jiang B."/>
            <person name="Yang W."/>
            <person name="Lam T.T.-Y."/>
            <person name="Chang Q."/>
            <person name="Ding S."/>
            <person name="Wang X."/>
            <person name="Zhu J."/>
            <person name="Ruan X."/>
            <person name="Zhao L."/>
            <person name="Wei J."/>
            <person name="Que T."/>
            <person name="Du C."/>
            <person name="Cheng J."/>
            <person name="Dai P."/>
            <person name="Han X."/>
            <person name="Huang E."/>
            <person name="Gao Y."/>
            <person name="Liu J."/>
            <person name="Shao H."/>
            <person name="Ye R."/>
            <person name="Li L."/>
            <person name="Wei W."/>
            <person name="Wang X."/>
            <person name="Wang C."/>
            <person name="Yang T."/>
            <person name="Huo Q."/>
            <person name="Li W."/>
            <person name="Guo W."/>
            <person name="Chen H."/>
            <person name="Zhou L."/>
            <person name="Ni X."/>
            <person name="Tian J."/>
            <person name="Zhou Y."/>
            <person name="Sheng Y."/>
            <person name="Liu T."/>
            <person name="Pan Y."/>
            <person name="Xia L."/>
            <person name="Li J."/>
            <person name="Zhao F."/>
            <person name="Cao W."/>
        </authorList>
    </citation>
    <scope>NUCLEOTIDE SEQUENCE</scope>
    <source>
        <strain evidence="1">Dsil-2018</strain>
    </source>
</reference>
<accession>A0ACB8DT86</accession>
<name>A0ACB8DT86_DERSI</name>